<reference evidence="2 3" key="1">
    <citation type="submission" date="2015-08" db="EMBL/GenBank/DDBJ databases">
        <title>Next Generation Sequencing and Analysis of the Genome of Puccinia sorghi L Schw, the Causal Agent of Maize Common Rust.</title>
        <authorList>
            <person name="Rochi L."/>
            <person name="Burguener G."/>
            <person name="Darino M."/>
            <person name="Turjanski A."/>
            <person name="Kreff E."/>
            <person name="Dieguez M.J."/>
            <person name="Sacco F."/>
        </authorList>
    </citation>
    <scope>NUCLEOTIDE SEQUENCE [LARGE SCALE GENOMIC DNA]</scope>
    <source>
        <strain evidence="2 3">RO10H11247</strain>
    </source>
</reference>
<name>A0A0L6UEL7_9BASI</name>
<dbReference type="VEuPathDB" id="FungiDB:VP01_675g11"/>
<evidence type="ECO:0000313" key="2">
    <source>
        <dbReference type="EMBL" id="KNZ47008.1"/>
    </source>
</evidence>
<dbReference type="AlphaFoldDB" id="A0A0L6UEL7"/>
<gene>
    <name evidence="2" type="ORF">VP01_675g11</name>
</gene>
<evidence type="ECO:0000256" key="1">
    <source>
        <dbReference type="SAM" id="Phobius"/>
    </source>
</evidence>
<keyword evidence="3" id="KW-1185">Reference proteome</keyword>
<feature type="transmembrane region" description="Helical" evidence="1">
    <location>
        <begin position="266"/>
        <end position="287"/>
    </location>
</feature>
<comment type="caution">
    <text evidence="2">The sequence shown here is derived from an EMBL/GenBank/DDBJ whole genome shotgun (WGS) entry which is preliminary data.</text>
</comment>
<keyword evidence="1" id="KW-0812">Transmembrane</keyword>
<keyword evidence="1" id="KW-0472">Membrane</keyword>
<feature type="transmembrane region" description="Helical" evidence="1">
    <location>
        <begin position="113"/>
        <end position="134"/>
    </location>
</feature>
<proteinExistence type="predicted"/>
<protein>
    <submittedName>
        <fullName evidence="2">Uncharacterized protein</fullName>
    </submittedName>
</protein>
<dbReference type="Proteomes" id="UP000037035">
    <property type="component" value="Unassembled WGS sequence"/>
</dbReference>
<sequence length="588" mass="69136">MFFPVFPSSLTHSLFKYIFIGLYCVQHLHFNKSIIDSCNHLFNGSVCFKPPREWAPDGQCTFFFPHSSFTERVKSYHPYLGLMYLMEWPQSPQNLLPTTLNQSFEIYPKRTKLFMGCGVLCILSILTSFNWSLWNFYPCTCIRMQYKQEHPGCPQLKSQIKNILLRYLTNCSANSLPENAKKAVINIITPVKPQITMKKLMVSSENYSARVSKVFEGLLQQFVLPPNEFFGQLHVIEGDHETCNRIKSIQSLLCPNQYPKEILSNYFMLFFFFFFFFFGGGGGTHLWKFSQALKGFKICVRCTKKQFSTCSCELVTVWILQISHESPDVTCHLVIIDWSWCSFPQNKEKITWGNIEQVFDKFYHSISSPLALYQNLKLYAKRWGSWVSYDFIQNVVYHGQGNAGHESKVLLHSYLISSPGNFILKYHYLELQNYWLNHIHSDNLAFQTNQFHEPTNKHNNKYITITNISVRKNYQKEISFYSSSQKKKNIKNTYKKIYIFIYCTSCSNRIHFANHLIFQLPKIFELMFWRHPNMHFTSSSVKECCPTQFIINGGLSREFIKWYNNFLNCKVNKTWRNEGVEFFKNNKG</sequence>
<evidence type="ECO:0000313" key="3">
    <source>
        <dbReference type="Proteomes" id="UP000037035"/>
    </source>
</evidence>
<dbReference type="EMBL" id="LAVV01012117">
    <property type="protein sequence ID" value="KNZ47008.1"/>
    <property type="molecule type" value="Genomic_DNA"/>
</dbReference>
<accession>A0A0L6UEL7</accession>
<organism evidence="2 3">
    <name type="scientific">Puccinia sorghi</name>
    <dbReference type="NCBI Taxonomy" id="27349"/>
    <lineage>
        <taxon>Eukaryota</taxon>
        <taxon>Fungi</taxon>
        <taxon>Dikarya</taxon>
        <taxon>Basidiomycota</taxon>
        <taxon>Pucciniomycotina</taxon>
        <taxon>Pucciniomycetes</taxon>
        <taxon>Pucciniales</taxon>
        <taxon>Pucciniaceae</taxon>
        <taxon>Puccinia</taxon>
    </lineage>
</organism>
<keyword evidence="1" id="KW-1133">Transmembrane helix</keyword>